<keyword evidence="3" id="KW-1185">Reference proteome</keyword>
<dbReference type="InterPro" id="IPR000873">
    <property type="entry name" value="AMP-dep_synth/lig_dom"/>
</dbReference>
<dbReference type="PANTHER" id="PTHR36932:SF1">
    <property type="entry name" value="CAPSULAR POLYSACCHARIDE BIOSYNTHESIS PROTEIN"/>
    <property type="match status" value="1"/>
</dbReference>
<dbReference type="Pfam" id="PF00501">
    <property type="entry name" value="AMP-binding"/>
    <property type="match status" value="1"/>
</dbReference>
<dbReference type="Proteomes" id="UP001155241">
    <property type="component" value="Unassembled WGS sequence"/>
</dbReference>
<reference evidence="2" key="1">
    <citation type="submission" date="2022-06" db="EMBL/GenBank/DDBJ databases">
        <title>Aeoliella straminimaris, a novel planctomycete from sediments.</title>
        <authorList>
            <person name="Vitorino I.R."/>
            <person name="Lage O.M."/>
        </authorList>
    </citation>
    <scope>NUCLEOTIDE SEQUENCE</scope>
    <source>
        <strain evidence="2">ICT_H6.2</strain>
    </source>
</reference>
<sequence length="465" mass="52017">MELWETLRFGARALHLKSMSTASPEKIADKQLSRLRRLVAHAKENSPYLAEKYADVNPETCELADLPVSDKSEVMENFDRWLTVDDVKQNEVEAFFDDESNLGKLFKERYVLSHTSGSTGQPLLLVKAPIDFELMFALQAARGHRTSLDLKEMFTRLTEPVRLAAVTLKPGFYPSGSAFQYMPDGVKNFIDVLQLSLNDENLLARLAEFKPTHLTTYASILHELARAVEAGELDFGDHLEQVVNISEKLMAGPRKRYEKLFGAPVLDDYGMGECLFLTSGCMTSQGMHVNSDWAILEVVDDDNQPVPAGERGAKVLLTNLANQIQPFIRYEVGDVVVMASKNCDCDVTLPLIAEIEGRNSEIFYTQVNGNLRPVHPAIVEQAIGQTTEVREYQIVQDGPKFLQISVEPIGSASIDAQQVRQQVLERLADEGVTELEVQVEVVDRLVPSDQGSKFQRVITNFEPEQ</sequence>
<comment type="caution">
    <text evidence="2">The sequence shown here is derived from an EMBL/GenBank/DDBJ whole genome shotgun (WGS) entry which is preliminary data.</text>
</comment>
<dbReference type="RefSeq" id="WP_252854556.1">
    <property type="nucleotide sequence ID" value="NZ_JAMXLR010000073.1"/>
</dbReference>
<dbReference type="EMBL" id="JAMXLR010000073">
    <property type="protein sequence ID" value="MCO6046442.1"/>
    <property type="molecule type" value="Genomic_DNA"/>
</dbReference>
<evidence type="ECO:0000259" key="1">
    <source>
        <dbReference type="Pfam" id="PF00501"/>
    </source>
</evidence>
<evidence type="ECO:0000313" key="3">
    <source>
        <dbReference type="Proteomes" id="UP001155241"/>
    </source>
</evidence>
<dbReference type="Gene3D" id="3.40.50.12780">
    <property type="entry name" value="N-terminal domain of ligase-like"/>
    <property type="match status" value="1"/>
</dbReference>
<dbReference type="InterPro" id="IPR053158">
    <property type="entry name" value="CapK_Type1_Caps_Biosynth"/>
</dbReference>
<feature type="domain" description="AMP-dependent synthetase/ligase" evidence="1">
    <location>
        <begin position="199"/>
        <end position="312"/>
    </location>
</feature>
<protein>
    <submittedName>
        <fullName evidence="2">AMP-binding protein</fullName>
    </submittedName>
</protein>
<dbReference type="SUPFAM" id="SSF56801">
    <property type="entry name" value="Acetyl-CoA synthetase-like"/>
    <property type="match status" value="1"/>
</dbReference>
<organism evidence="2 3">
    <name type="scientific">Aeoliella straminimaris</name>
    <dbReference type="NCBI Taxonomy" id="2954799"/>
    <lineage>
        <taxon>Bacteria</taxon>
        <taxon>Pseudomonadati</taxon>
        <taxon>Planctomycetota</taxon>
        <taxon>Planctomycetia</taxon>
        <taxon>Pirellulales</taxon>
        <taxon>Lacipirellulaceae</taxon>
        <taxon>Aeoliella</taxon>
    </lineage>
</organism>
<evidence type="ECO:0000313" key="2">
    <source>
        <dbReference type="EMBL" id="MCO6046442.1"/>
    </source>
</evidence>
<dbReference type="PANTHER" id="PTHR36932">
    <property type="entry name" value="CAPSULAR POLYSACCHARIDE BIOSYNTHESIS PROTEIN"/>
    <property type="match status" value="1"/>
</dbReference>
<name>A0A9X2FCD6_9BACT</name>
<accession>A0A9X2FCD6</accession>
<proteinExistence type="predicted"/>
<dbReference type="InterPro" id="IPR042099">
    <property type="entry name" value="ANL_N_sf"/>
</dbReference>
<gene>
    <name evidence="2" type="ORF">NG895_21295</name>
</gene>
<dbReference type="AlphaFoldDB" id="A0A9X2FCD6"/>